<dbReference type="GO" id="GO:0045454">
    <property type="term" value="P:cell redox homeostasis"/>
    <property type="evidence" value="ECO:0007669"/>
    <property type="project" value="TreeGrafter"/>
</dbReference>
<organism evidence="2 3">
    <name type="scientific">Bacillus altitudinis</name>
    <dbReference type="NCBI Taxonomy" id="293387"/>
    <lineage>
        <taxon>Bacteria</taxon>
        <taxon>Bacillati</taxon>
        <taxon>Bacillota</taxon>
        <taxon>Bacilli</taxon>
        <taxon>Bacillales</taxon>
        <taxon>Bacillaceae</taxon>
        <taxon>Bacillus</taxon>
    </lineage>
</organism>
<reference evidence="2 3" key="1">
    <citation type="submission" date="2019-10" db="EMBL/GenBank/DDBJ databases">
        <authorList>
            <person name="Karimi E."/>
        </authorList>
    </citation>
    <scope>NUCLEOTIDE SEQUENCE [LARGE SCALE GENOMIC DNA]</scope>
    <source>
        <strain evidence="2">Bacillus sp. 348</strain>
    </source>
</reference>
<dbReference type="CDD" id="cd02976">
    <property type="entry name" value="NrdH"/>
    <property type="match status" value="1"/>
</dbReference>
<gene>
    <name evidence="2" type="primary">cmoI</name>
    <name evidence="2" type="ORF">BACI348_50761</name>
</gene>
<dbReference type="PANTHER" id="PTHR34386:SF1">
    <property type="entry name" value="GLUTAREDOXIN-LIKE PROTEIN NRDH"/>
    <property type="match status" value="1"/>
</dbReference>
<evidence type="ECO:0000259" key="1">
    <source>
        <dbReference type="Pfam" id="PF00462"/>
    </source>
</evidence>
<dbReference type="Proteomes" id="UP000433089">
    <property type="component" value="Unassembled WGS sequence"/>
</dbReference>
<proteinExistence type="predicted"/>
<dbReference type="Gene3D" id="3.40.30.10">
    <property type="entry name" value="Glutaredoxin"/>
    <property type="match status" value="1"/>
</dbReference>
<dbReference type="RefSeq" id="WP_024719443.1">
    <property type="nucleotide sequence ID" value="NZ_CP120625.1"/>
</dbReference>
<evidence type="ECO:0000313" key="2">
    <source>
        <dbReference type="EMBL" id="VXC28937.1"/>
    </source>
</evidence>
<evidence type="ECO:0000313" key="3">
    <source>
        <dbReference type="Proteomes" id="UP000433089"/>
    </source>
</evidence>
<dbReference type="InterPro" id="IPR002109">
    <property type="entry name" value="Glutaredoxin"/>
</dbReference>
<dbReference type="EMBL" id="CABWLH010000010">
    <property type="protein sequence ID" value="VXC28937.1"/>
    <property type="molecule type" value="Genomic_DNA"/>
</dbReference>
<dbReference type="InterPro" id="IPR051548">
    <property type="entry name" value="Grx-like_ET"/>
</dbReference>
<dbReference type="AlphaFoldDB" id="A0A653XFV8"/>
<protein>
    <submittedName>
        <fullName evidence="2">Redoxin</fullName>
    </submittedName>
</protein>
<dbReference type="SUPFAM" id="SSF52833">
    <property type="entry name" value="Thioredoxin-like"/>
    <property type="match status" value="1"/>
</dbReference>
<dbReference type="Pfam" id="PF00462">
    <property type="entry name" value="Glutaredoxin"/>
    <property type="match status" value="1"/>
</dbReference>
<dbReference type="PROSITE" id="PS51354">
    <property type="entry name" value="GLUTAREDOXIN_2"/>
    <property type="match status" value="1"/>
</dbReference>
<dbReference type="GO" id="GO:0009055">
    <property type="term" value="F:electron transfer activity"/>
    <property type="evidence" value="ECO:0007669"/>
    <property type="project" value="TreeGrafter"/>
</dbReference>
<accession>A0A653XFV8</accession>
<name>A0A653XFV8_BACAB</name>
<dbReference type="InterPro" id="IPR036249">
    <property type="entry name" value="Thioredoxin-like_sf"/>
</dbReference>
<sequence>MSNKQKIILWSKNGCSYCQDIQSYFNEQHITYSTIDVTEHDHYRNILEEKYGVRYVPVVEISRDTHVYQALLNPDIDTLRKALS</sequence>
<feature type="domain" description="Glutaredoxin" evidence="1">
    <location>
        <begin position="7"/>
        <end position="62"/>
    </location>
</feature>
<dbReference type="PANTHER" id="PTHR34386">
    <property type="entry name" value="GLUTAREDOXIN"/>
    <property type="match status" value="1"/>
</dbReference>